<protein>
    <submittedName>
        <fullName evidence="7">Pyridoxal phosphate-dependent transferase</fullName>
    </submittedName>
</protein>
<feature type="modified residue" description="N6-(pyridoxal phosphate)lysine" evidence="5">
    <location>
        <position position="235"/>
    </location>
</feature>
<evidence type="ECO:0000259" key="6">
    <source>
        <dbReference type="Pfam" id="PF01212"/>
    </source>
</evidence>
<proteinExistence type="inferred from homology"/>
<dbReference type="AlphaFoldDB" id="A0A9P6HI85"/>
<comment type="cofactor">
    <cofactor evidence="1">
        <name>pyridoxal 5'-phosphate</name>
        <dbReference type="ChEBI" id="CHEBI:597326"/>
    </cofactor>
</comment>
<dbReference type="GO" id="GO:0005829">
    <property type="term" value="C:cytosol"/>
    <property type="evidence" value="ECO:0007669"/>
    <property type="project" value="TreeGrafter"/>
</dbReference>
<reference evidence="7" key="1">
    <citation type="journal article" date="2020" name="Nat. Commun.">
        <title>Large-scale genome sequencing of mycorrhizal fungi provides insights into the early evolution of symbiotic traits.</title>
        <authorList>
            <person name="Miyauchi S."/>
            <person name="Kiss E."/>
            <person name="Kuo A."/>
            <person name="Drula E."/>
            <person name="Kohler A."/>
            <person name="Sanchez-Garcia M."/>
            <person name="Morin E."/>
            <person name="Andreopoulos B."/>
            <person name="Barry K.W."/>
            <person name="Bonito G."/>
            <person name="Buee M."/>
            <person name="Carver A."/>
            <person name="Chen C."/>
            <person name="Cichocki N."/>
            <person name="Clum A."/>
            <person name="Culley D."/>
            <person name="Crous P.W."/>
            <person name="Fauchery L."/>
            <person name="Girlanda M."/>
            <person name="Hayes R.D."/>
            <person name="Keri Z."/>
            <person name="LaButti K."/>
            <person name="Lipzen A."/>
            <person name="Lombard V."/>
            <person name="Magnuson J."/>
            <person name="Maillard F."/>
            <person name="Murat C."/>
            <person name="Nolan M."/>
            <person name="Ohm R.A."/>
            <person name="Pangilinan J."/>
            <person name="Pereira M.F."/>
            <person name="Perotto S."/>
            <person name="Peter M."/>
            <person name="Pfister S."/>
            <person name="Riley R."/>
            <person name="Sitrit Y."/>
            <person name="Stielow J.B."/>
            <person name="Szollosi G."/>
            <person name="Zifcakova L."/>
            <person name="Stursova M."/>
            <person name="Spatafora J.W."/>
            <person name="Tedersoo L."/>
            <person name="Vaario L.M."/>
            <person name="Yamada A."/>
            <person name="Yan M."/>
            <person name="Wang P."/>
            <person name="Xu J."/>
            <person name="Bruns T."/>
            <person name="Baldrian P."/>
            <person name="Vilgalys R."/>
            <person name="Dunand C."/>
            <person name="Henrissat B."/>
            <person name="Grigoriev I.V."/>
            <person name="Hibbett D."/>
            <person name="Nagy L.G."/>
            <person name="Martin F.M."/>
        </authorList>
    </citation>
    <scope>NUCLEOTIDE SEQUENCE</scope>
    <source>
        <strain evidence="7">UH-Tt-Lm1</strain>
    </source>
</reference>
<dbReference type="InterPro" id="IPR001597">
    <property type="entry name" value="ArAA_b-elim_lyase/Thr_aldolase"/>
</dbReference>
<keyword evidence="8" id="KW-1185">Reference proteome</keyword>
<keyword evidence="7" id="KW-0808">Transferase</keyword>
<dbReference type="GO" id="GO:0016740">
    <property type="term" value="F:transferase activity"/>
    <property type="evidence" value="ECO:0007669"/>
    <property type="project" value="UniProtKB-KW"/>
</dbReference>
<comment type="similarity">
    <text evidence="2">Belongs to the threonine aldolase family.</text>
</comment>
<evidence type="ECO:0000313" key="8">
    <source>
        <dbReference type="Proteomes" id="UP000736335"/>
    </source>
</evidence>
<dbReference type="NCBIfam" id="NF041359">
    <property type="entry name" value="GntG_guanitoxin"/>
    <property type="match status" value="1"/>
</dbReference>
<dbReference type="FunFam" id="3.40.640.10:FF:000030">
    <property type="entry name" value="Low-specificity L-threonine aldolase"/>
    <property type="match status" value="1"/>
</dbReference>
<dbReference type="InterPro" id="IPR015424">
    <property type="entry name" value="PyrdxlP-dep_Trfase"/>
</dbReference>
<dbReference type="InterPro" id="IPR023603">
    <property type="entry name" value="Low_specificity_L-TA-like"/>
</dbReference>
<name>A0A9P6HI85_9AGAM</name>
<evidence type="ECO:0000313" key="7">
    <source>
        <dbReference type="EMBL" id="KAF9785958.1"/>
    </source>
</evidence>
<dbReference type="InterPro" id="IPR015422">
    <property type="entry name" value="PyrdxlP-dep_Trfase_small"/>
</dbReference>
<gene>
    <name evidence="7" type="ORF">BJ322DRAFT_1107836</name>
</gene>
<evidence type="ECO:0000256" key="3">
    <source>
        <dbReference type="ARBA" id="ARBA00022898"/>
    </source>
</evidence>
<feature type="domain" description="Aromatic amino acid beta-eliminating lyase/threonine aldolase" evidence="6">
    <location>
        <begin position="40"/>
        <end position="310"/>
    </location>
</feature>
<dbReference type="Gene3D" id="3.90.1150.10">
    <property type="entry name" value="Aspartate Aminotransferase, domain 1"/>
    <property type="match status" value="1"/>
</dbReference>
<keyword evidence="4" id="KW-0456">Lyase</keyword>
<accession>A0A9P6HI85</accession>
<dbReference type="PIRSF" id="PIRSF017617">
    <property type="entry name" value="Thr_aldolase"/>
    <property type="match status" value="1"/>
</dbReference>
<dbReference type="GO" id="GO:0008732">
    <property type="term" value="F:L-allo-threonine aldolase activity"/>
    <property type="evidence" value="ECO:0007669"/>
    <property type="project" value="TreeGrafter"/>
</dbReference>
<dbReference type="EMBL" id="WIUZ02000006">
    <property type="protein sequence ID" value="KAF9785958.1"/>
    <property type="molecule type" value="Genomic_DNA"/>
</dbReference>
<organism evidence="7 8">
    <name type="scientific">Thelephora terrestris</name>
    <dbReference type="NCBI Taxonomy" id="56493"/>
    <lineage>
        <taxon>Eukaryota</taxon>
        <taxon>Fungi</taxon>
        <taxon>Dikarya</taxon>
        <taxon>Basidiomycota</taxon>
        <taxon>Agaricomycotina</taxon>
        <taxon>Agaricomycetes</taxon>
        <taxon>Thelephorales</taxon>
        <taxon>Thelephoraceae</taxon>
        <taxon>Thelephora</taxon>
    </lineage>
</organism>
<dbReference type="GO" id="GO:0006567">
    <property type="term" value="P:L-threonine catabolic process"/>
    <property type="evidence" value="ECO:0007669"/>
    <property type="project" value="TreeGrafter"/>
</dbReference>
<dbReference type="Proteomes" id="UP000736335">
    <property type="component" value="Unassembled WGS sequence"/>
</dbReference>
<evidence type="ECO:0000256" key="5">
    <source>
        <dbReference type="PIRSR" id="PIRSR017617-1"/>
    </source>
</evidence>
<evidence type="ECO:0000256" key="2">
    <source>
        <dbReference type="ARBA" id="ARBA00006966"/>
    </source>
</evidence>
<evidence type="ECO:0000256" key="4">
    <source>
        <dbReference type="ARBA" id="ARBA00023239"/>
    </source>
</evidence>
<sequence>MPSELDKSRLAVADEVKFDTFATIPELCDHAKQYKAISRDFASDTVTAPTKEMYTYALQASLADDVYFEPTANSLEKHIAKLTGKEAAVFMPSGTMSNQISLRTHLMQPPYSVFCDYRSHINRYETGGTAFHSGAHTVAVIPSNGNYLTLHDVKQFIIQGSDIHLAPTHVIALENTLGGAIFPQEEIIKISEFAHKEGIMMHLDGARLWHVAAETGTSMKELCDPFDSVSLCFSKGLGAPVGSCIVGTKDFIARARWFRKLFGGGMRQIGVLAGCAAYALNHNFPQLPRVHDLARRLEAGLRELGVRILGANTCMVFFDPTPLGIEYDEISERAAKLPEPVTIVSSRLVVHIQTEDQAVDDFLALVKTIVEEKKVAVFVTSSPPQGESSATKKIYCEAV</sequence>
<comment type="caution">
    <text evidence="7">The sequence shown here is derived from an EMBL/GenBank/DDBJ whole genome shotgun (WGS) entry which is preliminary data.</text>
</comment>
<keyword evidence="3" id="KW-0663">Pyridoxal phosphate</keyword>
<evidence type="ECO:0000256" key="1">
    <source>
        <dbReference type="ARBA" id="ARBA00001933"/>
    </source>
</evidence>
<dbReference type="PANTHER" id="PTHR48097">
    <property type="entry name" value="L-THREONINE ALDOLASE-RELATED"/>
    <property type="match status" value="1"/>
</dbReference>
<dbReference type="GO" id="GO:0006545">
    <property type="term" value="P:glycine biosynthetic process"/>
    <property type="evidence" value="ECO:0007669"/>
    <property type="project" value="TreeGrafter"/>
</dbReference>
<dbReference type="OrthoDB" id="10261951at2759"/>
<dbReference type="Pfam" id="PF01212">
    <property type="entry name" value="Beta_elim_lyase"/>
    <property type="match status" value="1"/>
</dbReference>
<dbReference type="PANTHER" id="PTHR48097:SF9">
    <property type="entry name" value="L-THREONINE ALDOLASE"/>
    <property type="match status" value="1"/>
</dbReference>
<dbReference type="SUPFAM" id="SSF53383">
    <property type="entry name" value="PLP-dependent transferases"/>
    <property type="match status" value="1"/>
</dbReference>
<dbReference type="InterPro" id="IPR015421">
    <property type="entry name" value="PyrdxlP-dep_Trfase_major"/>
</dbReference>
<dbReference type="Gene3D" id="3.40.640.10">
    <property type="entry name" value="Type I PLP-dependent aspartate aminotransferase-like (Major domain)"/>
    <property type="match status" value="1"/>
</dbReference>
<reference evidence="7" key="2">
    <citation type="submission" date="2020-11" db="EMBL/GenBank/DDBJ databases">
        <authorList>
            <consortium name="DOE Joint Genome Institute"/>
            <person name="Kuo A."/>
            <person name="Miyauchi S."/>
            <person name="Kiss E."/>
            <person name="Drula E."/>
            <person name="Kohler A."/>
            <person name="Sanchez-Garcia M."/>
            <person name="Andreopoulos B."/>
            <person name="Barry K.W."/>
            <person name="Bonito G."/>
            <person name="Buee M."/>
            <person name="Carver A."/>
            <person name="Chen C."/>
            <person name="Cichocki N."/>
            <person name="Clum A."/>
            <person name="Culley D."/>
            <person name="Crous P.W."/>
            <person name="Fauchery L."/>
            <person name="Girlanda M."/>
            <person name="Hayes R."/>
            <person name="Keri Z."/>
            <person name="Labutti K."/>
            <person name="Lipzen A."/>
            <person name="Lombard V."/>
            <person name="Magnuson J."/>
            <person name="Maillard F."/>
            <person name="Morin E."/>
            <person name="Murat C."/>
            <person name="Nolan M."/>
            <person name="Ohm R."/>
            <person name="Pangilinan J."/>
            <person name="Pereira M."/>
            <person name="Perotto S."/>
            <person name="Peter M."/>
            <person name="Riley R."/>
            <person name="Sitrit Y."/>
            <person name="Stielow B."/>
            <person name="Szollosi G."/>
            <person name="Zifcakova L."/>
            <person name="Stursova M."/>
            <person name="Spatafora J.W."/>
            <person name="Tedersoo L."/>
            <person name="Vaario L.-M."/>
            <person name="Yamada A."/>
            <person name="Yan M."/>
            <person name="Wang P."/>
            <person name="Xu J."/>
            <person name="Bruns T."/>
            <person name="Baldrian P."/>
            <person name="Vilgalys R."/>
            <person name="Henrissat B."/>
            <person name="Grigoriev I.V."/>
            <person name="Hibbett D."/>
            <person name="Nagy L.G."/>
            <person name="Martin F.M."/>
        </authorList>
    </citation>
    <scope>NUCLEOTIDE SEQUENCE</scope>
    <source>
        <strain evidence="7">UH-Tt-Lm1</strain>
    </source>
</reference>